<dbReference type="InterPro" id="IPR013766">
    <property type="entry name" value="Thioredoxin_domain"/>
</dbReference>
<evidence type="ECO:0000313" key="7">
    <source>
        <dbReference type="Proteomes" id="UP000320176"/>
    </source>
</evidence>
<dbReference type="InterPro" id="IPR017937">
    <property type="entry name" value="Thioredoxin_CS"/>
</dbReference>
<dbReference type="AlphaFoldDB" id="A0A5C6A5M1"/>
<protein>
    <submittedName>
        <fullName evidence="6">Thiol-disulfide oxidoreductase ResA</fullName>
    </submittedName>
</protein>
<organism evidence="6 7">
    <name type="scientific">Stieleria varia</name>
    <dbReference type="NCBI Taxonomy" id="2528005"/>
    <lineage>
        <taxon>Bacteria</taxon>
        <taxon>Pseudomonadati</taxon>
        <taxon>Planctomycetota</taxon>
        <taxon>Planctomycetia</taxon>
        <taxon>Pirellulales</taxon>
        <taxon>Pirellulaceae</taxon>
        <taxon>Stieleria</taxon>
    </lineage>
</organism>
<dbReference type="PROSITE" id="PS51352">
    <property type="entry name" value="THIOREDOXIN_2"/>
    <property type="match status" value="1"/>
</dbReference>
<keyword evidence="4" id="KW-0732">Signal</keyword>
<feature type="signal peptide" evidence="4">
    <location>
        <begin position="1"/>
        <end position="37"/>
    </location>
</feature>
<accession>A0A5C6A5M1</accession>
<dbReference type="CDD" id="cd02966">
    <property type="entry name" value="TlpA_like_family"/>
    <property type="match status" value="1"/>
</dbReference>
<dbReference type="RefSeq" id="WP_146522494.1">
    <property type="nucleotide sequence ID" value="NZ_CP151726.1"/>
</dbReference>
<reference evidence="6 7" key="1">
    <citation type="submission" date="2019-02" db="EMBL/GenBank/DDBJ databases">
        <title>Deep-cultivation of Planctomycetes and their phenomic and genomic characterization uncovers novel biology.</title>
        <authorList>
            <person name="Wiegand S."/>
            <person name="Jogler M."/>
            <person name="Boedeker C."/>
            <person name="Pinto D."/>
            <person name="Vollmers J."/>
            <person name="Rivas-Marin E."/>
            <person name="Kohn T."/>
            <person name="Peeters S.H."/>
            <person name="Heuer A."/>
            <person name="Rast P."/>
            <person name="Oberbeckmann S."/>
            <person name="Bunk B."/>
            <person name="Jeske O."/>
            <person name="Meyerdierks A."/>
            <person name="Storesund J.E."/>
            <person name="Kallscheuer N."/>
            <person name="Luecker S."/>
            <person name="Lage O.M."/>
            <person name="Pohl T."/>
            <person name="Merkel B.J."/>
            <person name="Hornburger P."/>
            <person name="Mueller R.-W."/>
            <person name="Bruemmer F."/>
            <person name="Labrenz M."/>
            <person name="Spormann A.M."/>
            <person name="Op Den Camp H."/>
            <person name="Overmann J."/>
            <person name="Amann R."/>
            <person name="Jetten M.S.M."/>
            <person name="Mascher T."/>
            <person name="Medema M.H."/>
            <person name="Devos D.P."/>
            <person name="Kaster A.-K."/>
            <person name="Ovreas L."/>
            <person name="Rohde M."/>
            <person name="Galperin M.Y."/>
            <person name="Jogler C."/>
        </authorList>
    </citation>
    <scope>NUCLEOTIDE SEQUENCE [LARGE SCALE GENOMIC DNA]</scope>
    <source>
        <strain evidence="6 7">Pla52n</strain>
    </source>
</reference>
<keyword evidence="2" id="KW-0201">Cytochrome c-type biogenesis</keyword>
<dbReference type="GO" id="GO:0006950">
    <property type="term" value="P:response to stress"/>
    <property type="evidence" value="ECO:0007669"/>
    <property type="project" value="UniProtKB-ARBA"/>
</dbReference>
<comment type="caution">
    <text evidence="6">The sequence shown here is derived from an EMBL/GenBank/DDBJ whole genome shotgun (WGS) entry which is preliminary data.</text>
</comment>
<comment type="subcellular location">
    <subcellularLocation>
        <location evidence="1">Cell envelope</location>
    </subcellularLocation>
</comment>
<dbReference type="InterPro" id="IPR036249">
    <property type="entry name" value="Thioredoxin-like_sf"/>
</dbReference>
<dbReference type="SUPFAM" id="SSF52833">
    <property type="entry name" value="Thioredoxin-like"/>
    <property type="match status" value="1"/>
</dbReference>
<dbReference type="InterPro" id="IPR013740">
    <property type="entry name" value="Redoxin"/>
</dbReference>
<name>A0A5C6A5M1_9BACT</name>
<dbReference type="Gene3D" id="1.25.40.10">
    <property type="entry name" value="Tetratricopeptide repeat domain"/>
    <property type="match status" value="1"/>
</dbReference>
<evidence type="ECO:0000256" key="3">
    <source>
        <dbReference type="ARBA" id="ARBA00023284"/>
    </source>
</evidence>
<dbReference type="InterPro" id="IPR011990">
    <property type="entry name" value="TPR-like_helical_dom_sf"/>
</dbReference>
<proteinExistence type="predicted"/>
<dbReference type="Proteomes" id="UP000320176">
    <property type="component" value="Unassembled WGS sequence"/>
</dbReference>
<dbReference type="PANTHER" id="PTHR42852">
    <property type="entry name" value="THIOL:DISULFIDE INTERCHANGE PROTEIN DSBE"/>
    <property type="match status" value="1"/>
</dbReference>
<sequence precursor="true">MTDRKKSRCTARFPLASTARLSLTLLAGLLASTAGFAAPPSAAEALKLTPVQADVRYEQVPTEELSTCVVRDIDIKGWTGWEVASGDGTVLRRFADTNADNKIDLWCYFNQGIEVYRDIDGNYNRSPDQYRWLGTEGTRWGLDENEDGKIDLWKRISAEEVTAELVRALGEADPVRFTRLLATPGDLTNAGVSADAAERLVDRMKRAAADFTGLAKRQTTIGPETQWVQFAAPAPAVIPSGTDGATSDLVVYENVVAMYETKKTPGQLLVGSMIQVGDAWRLVGLPSIGTDGEPVAQSAGVFLSPGLSSGGTGALGSPADDATQRLVATLEKLDQQLLTAGDSDASKLHAARADVVERLIAAAGNKLDRETWTRQLVDTVSVATQSGKYPEGLARLAKVSATYCEGNETLAAYADYQTIATEYVTRQTKDADFEKVQTWYLESLEKFVKRYPRTNESAQAMLQLALSKEFEDKEREALGYYKTVATEFTGTDMGKKAAGAVRRLESIGKPVELQGKTIGGDAFQLSKYRGRPVVLHYWATWCEPCKQDMVLLRRLQARYKSVGLTLVGINVDASRADAEGFLKANPLTWVQLFEEGGLESSPLSNAFGVQTLPTMMLIDKQGNMARHNVRAAELDAEIEKIVK</sequence>
<dbReference type="OrthoDB" id="252709at2"/>
<dbReference type="Gene3D" id="3.40.30.10">
    <property type="entry name" value="Glutaredoxin"/>
    <property type="match status" value="1"/>
</dbReference>
<dbReference type="Pfam" id="PF08534">
    <property type="entry name" value="Redoxin"/>
    <property type="match status" value="1"/>
</dbReference>
<keyword evidence="3" id="KW-0676">Redox-active center</keyword>
<feature type="chain" id="PRO_5022706612" evidence="4">
    <location>
        <begin position="38"/>
        <end position="643"/>
    </location>
</feature>
<dbReference type="GO" id="GO:0016491">
    <property type="term" value="F:oxidoreductase activity"/>
    <property type="evidence" value="ECO:0007669"/>
    <property type="project" value="InterPro"/>
</dbReference>
<dbReference type="PROSITE" id="PS00194">
    <property type="entry name" value="THIOREDOXIN_1"/>
    <property type="match status" value="1"/>
</dbReference>
<gene>
    <name evidence="6" type="primary">resA_5</name>
    <name evidence="6" type="ORF">Pla52n_55050</name>
</gene>
<dbReference type="PANTHER" id="PTHR42852:SF17">
    <property type="entry name" value="THIOREDOXIN-LIKE PROTEIN HI_1115"/>
    <property type="match status" value="1"/>
</dbReference>
<evidence type="ECO:0000259" key="5">
    <source>
        <dbReference type="PROSITE" id="PS51352"/>
    </source>
</evidence>
<dbReference type="GO" id="GO:0017004">
    <property type="term" value="P:cytochrome complex assembly"/>
    <property type="evidence" value="ECO:0007669"/>
    <property type="project" value="UniProtKB-KW"/>
</dbReference>
<evidence type="ECO:0000313" key="6">
    <source>
        <dbReference type="EMBL" id="TWT94680.1"/>
    </source>
</evidence>
<dbReference type="InterPro" id="IPR050553">
    <property type="entry name" value="Thioredoxin_ResA/DsbE_sf"/>
</dbReference>
<keyword evidence="7" id="KW-1185">Reference proteome</keyword>
<evidence type="ECO:0000256" key="4">
    <source>
        <dbReference type="SAM" id="SignalP"/>
    </source>
</evidence>
<dbReference type="GO" id="GO:0030313">
    <property type="term" value="C:cell envelope"/>
    <property type="evidence" value="ECO:0007669"/>
    <property type="project" value="UniProtKB-SubCell"/>
</dbReference>
<dbReference type="EMBL" id="SJPN01000007">
    <property type="protein sequence ID" value="TWT94680.1"/>
    <property type="molecule type" value="Genomic_DNA"/>
</dbReference>
<evidence type="ECO:0000256" key="2">
    <source>
        <dbReference type="ARBA" id="ARBA00022748"/>
    </source>
</evidence>
<evidence type="ECO:0000256" key="1">
    <source>
        <dbReference type="ARBA" id="ARBA00004196"/>
    </source>
</evidence>
<feature type="domain" description="Thioredoxin" evidence="5">
    <location>
        <begin position="491"/>
        <end position="643"/>
    </location>
</feature>